<evidence type="ECO:0000313" key="2">
    <source>
        <dbReference type="EMBL" id="KAF5776579.1"/>
    </source>
</evidence>
<feature type="chain" id="PRO_5041059845" evidence="1">
    <location>
        <begin position="20"/>
        <end position="125"/>
    </location>
</feature>
<reference evidence="3" key="2">
    <citation type="submission" date="2017-02" db="EMBL/GenBank/DDBJ databases">
        <title>Sunflower complete genome.</title>
        <authorList>
            <person name="Langlade N."/>
            <person name="Munos S."/>
        </authorList>
    </citation>
    <scope>NUCLEOTIDE SEQUENCE [LARGE SCALE GENOMIC DNA]</scope>
    <source>
        <tissue evidence="3">Leaves</tissue>
    </source>
</reference>
<accession>A0A251SZ14</accession>
<sequence length="125" mass="14640">MNLVLFVCVFVGFAFVVRSIQNPRFEMCHFRREIVVLMTATIVLHYFDHQSATIPFNRFSRFFHNYEDEGMLVARYSKDEDKVTVIKTNTYVLDLCQSSRPAEPIAGTCMELLRNFNSLRIFNTV</sequence>
<evidence type="ECO:0000313" key="4">
    <source>
        <dbReference type="Proteomes" id="UP000215914"/>
    </source>
</evidence>
<reference evidence="2 4" key="1">
    <citation type="journal article" date="2017" name="Nature">
        <title>The sunflower genome provides insights into oil metabolism, flowering and Asterid evolution.</title>
        <authorList>
            <person name="Badouin H."/>
            <person name="Gouzy J."/>
            <person name="Grassa C.J."/>
            <person name="Murat F."/>
            <person name="Staton S.E."/>
            <person name="Cottret L."/>
            <person name="Lelandais-Briere C."/>
            <person name="Owens G.L."/>
            <person name="Carrere S."/>
            <person name="Mayjonade B."/>
            <person name="Legrand L."/>
            <person name="Gill N."/>
            <person name="Kane N.C."/>
            <person name="Bowers J.E."/>
            <person name="Hubner S."/>
            <person name="Bellec A."/>
            <person name="Berard A."/>
            <person name="Berges H."/>
            <person name="Blanchet N."/>
            <person name="Boniface M.C."/>
            <person name="Brunel D."/>
            <person name="Catrice O."/>
            <person name="Chaidir N."/>
            <person name="Claudel C."/>
            <person name="Donnadieu C."/>
            <person name="Faraut T."/>
            <person name="Fievet G."/>
            <person name="Helmstetter N."/>
            <person name="King M."/>
            <person name="Knapp S.J."/>
            <person name="Lai Z."/>
            <person name="Le Paslier M.C."/>
            <person name="Lippi Y."/>
            <person name="Lorenzon L."/>
            <person name="Mandel J.R."/>
            <person name="Marage G."/>
            <person name="Marchand G."/>
            <person name="Marquand E."/>
            <person name="Bret-Mestries E."/>
            <person name="Morien E."/>
            <person name="Nambeesan S."/>
            <person name="Nguyen T."/>
            <person name="Pegot-Espagnet P."/>
            <person name="Pouilly N."/>
            <person name="Raftis F."/>
            <person name="Sallet E."/>
            <person name="Schiex T."/>
            <person name="Thomas J."/>
            <person name="Vandecasteele C."/>
            <person name="Vares D."/>
            <person name="Vear F."/>
            <person name="Vautrin S."/>
            <person name="Crespi M."/>
            <person name="Mangin B."/>
            <person name="Burke J.M."/>
            <person name="Salse J."/>
            <person name="Munos S."/>
            <person name="Vincourt P."/>
            <person name="Rieseberg L.H."/>
            <person name="Langlade N.B."/>
        </authorList>
    </citation>
    <scope>NUCLEOTIDE SEQUENCE [LARGE SCALE GENOMIC DNA]</scope>
    <source>
        <strain evidence="4">cv. SF193</strain>
        <tissue evidence="2">Leaves</tissue>
    </source>
</reference>
<name>A0A251SZ14_HELAN</name>
<dbReference type="EMBL" id="MNCJ02000327">
    <property type="protein sequence ID" value="KAF5776579.1"/>
    <property type="molecule type" value="Genomic_DNA"/>
</dbReference>
<evidence type="ECO:0000313" key="3">
    <source>
        <dbReference type="EMBL" id="OTG04070.1"/>
    </source>
</evidence>
<protein>
    <submittedName>
        <fullName evidence="3">Uncharacterized protein</fullName>
    </submittedName>
</protein>
<dbReference type="EMBL" id="CM007901">
    <property type="protein sequence ID" value="OTG04070.1"/>
    <property type="molecule type" value="Genomic_DNA"/>
</dbReference>
<dbReference type="AlphaFoldDB" id="A0A251SZ14"/>
<keyword evidence="1" id="KW-0732">Signal</keyword>
<keyword evidence="4" id="KW-1185">Reference proteome</keyword>
<organism evidence="3 4">
    <name type="scientific">Helianthus annuus</name>
    <name type="common">Common sunflower</name>
    <dbReference type="NCBI Taxonomy" id="4232"/>
    <lineage>
        <taxon>Eukaryota</taxon>
        <taxon>Viridiplantae</taxon>
        <taxon>Streptophyta</taxon>
        <taxon>Embryophyta</taxon>
        <taxon>Tracheophyta</taxon>
        <taxon>Spermatophyta</taxon>
        <taxon>Magnoliopsida</taxon>
        <taxon>eudicotyledons</taxon>
        <taxon>Gunneridae</taxon>
        <taxon>Pentapetalae</taxon>
        <taxon>asterids</taxon>
        <taxon>campanulids</taxon>
        <taxon>Asterales</taxon>
        <taxon>Asteraceae</taxon>
        <taxon>Asteroideae</taxon>
        <taxon>Heliantheae alliance</taxon>
        <taxon>Heliantheae</taxon>
        <taxon>Helianthus</taxon>
    </lineage>
</organism>
<dbReference type="InParanoid" id="A0A251SZ14"/>
<reference evidence="2" key="3">
    <citation type="submission" date="2020-06" db="EMBL/GenBank/DDBJ databases">
        <title>Helianthus annuus Genome sequencing and assembly Release 2.</title>
        <authorList>
            <person name="Gouzy J."/>
            <person name="Langlade N."/>
            <person name="Munos S."/>
        </authorList>
    </citation>
    <scope>NUCLEOTIDE SEQUENCE</scope>
    <source>
        <tissue evidence="2">Leaves</tissue>
    </source>
</reference>
<evidence type="ECO:0000256" key="1">
    <source>
        <dbReference type="SAM" id="SignalP"/>
    </source>
</evidence>
<dbReference type="Gramene" id="mRNA:HanXRQr2_Chr12g0525821">
    <property type="protein sequence ID" value="mRNA:HanXRQr2_Chr12g0525821"/>
    <property type="gene ID" value="HanXRQr2_Chr12g0525821"/>
</dbReference>
<proteinExistence type="predicted"/>
<feature type="signal peptide" evidence="1">
    <location>
        <begin position="1"/>
        <end position="19"/>
    </location>
</feature>
<dbReference type="Proteomes" id="UP000215914">
    <property type="component" value="Chromosome 12"/>
</dbReference>
<gene>
    <name evidence="3" type="ORF">HannXRQ_Chr12g0358281</name>
    <name evidence="2" type="ORF">HanXRQr2_Chr12g0525821</name>
</gene>